<dbReference type="RefSeq" id="WP_367725830.1">
    <property type="nucleotide sequence ID" value="NZ_JBFOCI010000009.1"/>
</dbReference>
<reference evidence="2 3" key="1">
    <citation type="submission" date="2024-06" db="EMBL/GenBank/DDBJ databases">
        <authorList>
            <person name="Tuo L."/>
        </authorList>
    </citation>
    <scope>NUCLEOTIDE SEQUENCE [LARGE SCALE GENOMIC DNA]</scope>
    <source>
        <strain evidence="2 3">ZMM04-5</strain>
    </source>
</reference>
<keyword evidence="3" id="KW-1185">Reference proteome</keyword>
<proteinExistence type="predicted"/>
<dbReference type="InterPro" id="IPR032494">
    <property type="entry name" value="Phage_TTP_N"/>
</dbReference>
<evidence type="ECO:0000313" key="2">
    <source>
        <dbReference type="EMBL" id="MEW9808598.1"/>
    </source>
</evidence>
<dbReference type="Proteomes" id="UP001556196">
    <property type="component" value="Unassembled WGS sequence"/>
</dbReference>
<feature type="domain" description="Lambda phage tail tube protein N-terminal" evidence="1">
    <location>
        <begin position="20"/>
        <end position="133"/>
    </location>
</feature>
<gene>
    <name evidence="2" type="ORF">ABUE31_21620</name>
</gene>
<comment type="caution">
    <text evidence="2">The sequence shown here is derived from an EMBL/GenBank/DDBJ whole genome shotgun (WGS) entry which is preliminary data.</text>
</comment>
<dbReference type="Gene3D" id="4.10.410.40">
    <property type="match status" value="1"/>
</dbReference>
<accession>A0ABV3R609</accession>
<evidence type="ECO:0000313" key="3">
    <source>
        <dbReference type="Proteomes" id="UP001556196"/>
    </source>
</evidence>
<dbReference type="Gene3D" id="2.60.40.2700">
    <property type="match status" value="1"/>
</dbReference>
<dbReference type="Pfam" id="PF16461">
    <property type="entry name" value="Phage_TTP_12"/>
    <property type="match status" value="1"/>
</dbReference>
<sequence length="229" mass="23438">MTDAAIGYGSVFEVSTNGGSSWTEIAEVFSITPPSDTVDVIDATHMASPNRTREFVLGLQDPGEASFEMNFVPGSASDAYIQARKAAGVAVKCRITFPNATIWTFDGLLTGYVPAVPNDDKMSATVTFKVTGSYVATPAAAPTNTVLPAVSGVAQVGQTLTAWEGVWTGAPTFSYQWEADGVEIGGATSKTYAPVVGQIGDVLTVVVTGTNAAGSAAAESVGTAAVIAE</sequence>
<evidence type="ECO:0000259" key="1">
    <source>
        <dbReference type="Pfam" id="PF16461"/>
    </source>
</evidence>
<name>A0ABV3R609_9HYPH</name>
<organism evidence="2 3">
    <name type="scientific">Mesorhizobium marinum</name>
    <dbReference type="NCBI Taxonomy" id="3228790"/>
    <lineage>
        <taxon>Bacteria</taxon>
        <taxon>Pseudomonadati</taxon>
        <taxon>Pseudomonadota</taxon>
        <taxon>Alphaproteobacteria</taxon>
        <taxon>Hyphomicrobiales</taxon>
        <taxon>Phyllobacteriaceae</taxon>
        <taxon>Mesorhizobium</taxon>
    </lineage>
</organism>
<protein>
    <submittedName>
        <fullName evidence="2">Phage tail tube protein</fullName>
    </submittedName>
</protein>
<dbReference type="EMBL" id="JBFOCI010000009">
    <property type="protein sequence ID" value="MEW9808598.1"/>
    <property type="molecule type" value="Genomic_DNA"/>
</dbReference>